<dbReference type="PROSITE" id="PS00107">
    <property type="entry name" value="PROTEIN_KINASE_ATP"/>
    <property type="match status" value="1"/>
</dbReference>
<dbReference type="InterPro" id="IPR000719">
    <property type="entry name" value="Prot_kinase_dom"/>
</dbReference>
<dbReference type="GO" id="GO:0004674">
    <property type="term" value="F:protein serine/threonine kinase activity"/>
    <property type="evidence" value="ECO:0007669"/>
    <property type="project" value="UniProtKB-KW"/>
</dbReference>
<keyword evidence="4" id="KW-0723">Serine/threonine-protein kinase</keyword>
<evidence type="ECO:0000256" key="2">
    <source>
        <dbReference type="ARBA" id="ARBA00012513"/>
    </source>
</evidence>
<evidence type="ECO:0000256" key="9">
    <source>
        <dbReference type="ARBA" id="ARBA00023212"/>
    </source>
</evidence>
<dbReference type="Gene3D" id="1.10.510.10">
    <property type="entry name" value="Transferase(Phosphotransferase) domain 1"/>
    <property type="match status" value="1"/>
</dbReference>
<dbReference type="Pfam" id="PF00069">
    <property type="entry name" value="Pkinase"/>
    <property type="match status" value="1"/>
</dbReference>
<evidence type="ECO:0000256" key="3">
    <source>
        <dbReference type="ARBA" id="ARBA00022490"/>
    </source>
</evidence>
<dbReference type="InterPro" id="IPR011989">
    <property type="entry name" value="ARM-like"/>
</dbReference>
<name>A0A078AQ75_STYLE</name>
<dbReference type="InterPro" id="IPR017441">
    <property type="entry name" value="Protein_kinase_ATP_BS"/>
</dbReference>
<keyword evidence="5" id="KW-0808">Transferase</keyword>
<dbReference type="AlphaFoldDB" id="A0A078AQ75"/>
<feature type="domain" description="Protein kinase" evidence="14">
    <location>
        <begin position="4"/>
        <end position="254"/>
    </location>
</feature>
<dbReference type="OrthoDB" id="266718at2759"/>
<gene>
    <name evidence="15" type="primary">Contig14222.g15156</name>
    <name evidence="15" type="ORF">STYLEM_12137</name>
</gene>
<keyword evidence="9" id="KW-0206">Cytoskeleton</keyword>
<evidence type="ECO:0000313" key="15">
    <source>
        <dbReference type="EMBL" id="CDW83098.1"/>
    </source>
</evidence>
<comment type="catalytic activity">
    <reaction evidence="11">
        <text>L-seryl-[protein] + ATP = O-phospho-L-seryl-[protein] + ADP + H(+)</text>
        <dbReference type="Rhea" id="RHEA:17989"/>
        <dbReference type="Rhea" id="RHEA-COMP:9863"/>
        <dbReference type="Rhea" id="RHEA-COMP:11604"/>
        <dbReference type="ChEBI" id="CHEBI:15378"/>
        <dbReference type="ChEBI" id="CHEBI:29999"/>
        <dbReference type="ChEBI" id="CHEBI:30616"/>
        <dbReference type="ChEBI" id="CHEBI:83421"/>
        <dbReference type="ChEBI" id="CHEBI:456216"/>
        <dbReference type="EC" id="2.7.11.1"/>
    </reaction>
</comment>
<keyword evidence="8 13" id="KW-0067">ATP-binding</keyword>
<keyword evidence="7 15" id="KW-0418">Kinase</keyword>
<dbReference type="SUPFAM" id="SSF48371">
    <property type="entry name" value="ARM repeat"/>
    <property type="match status" value="2"/>
</dbReference>
<keyword evidence="3" id="KW-0963">Cytoplasm</keyword>
<dbReference type="PANTHER" id="PTHR22983">
    <property type="entry name" value="PROTEIN KINASE RELATED"/>
    <property type="match status" value="1"/>
</dbReference>
<keyword evidence="6 13" id="KW-0547">Nucleotide-binding</keyword>
<organism evidence="15 16">
    <name type="scientific">Stylonychia lemnae</name>
    <name type="common">Ciliate</name>
    <dbReference type="NCBI Taxonomy" id="5949"/>
    <lineage>
        <taxon>Eukaryota</taxon>
        <taxon>Sar</taxon>
        <taxon>Alveolata</taxon>
        <taxon>Ciliophora</taxon>
        <taxon>Intramacronucleata</taxon>
        <taxon>Spirotrichea</taxon>
        <taxon>Stichotrichia</taxon>
        <taxon>Sporadotrichida</taxon>
        <taxon>Oxytrichidae</taxon>
        <taxon>Stylonychinae</taxon>
        <taxon>Stylonychia</taxon>
    </lineage>
</organism>
<dbReference type="FunFam" id="3.30.200.20:FF:000042">
    <property type="entry name" value="Aurora kinase A"/>
    <property type="match status" value="1"/>
</dbReference>
<dbReference type="GO" id="GO:0005856">
    <property type="term" value="C:cytoskeleton"/>
    <property type="evidence" value="ECO:0007669"/>
    <property type="project" value="UniProtKB-SubCell"/>
</dbReference>
<dbReference type="SMART" id="SM00185">
    <property type="entry name" value="ARM"/>
    <property type="match status" value="2"/>
</dbReference>
<evidence type="ECO:0000313" key="16">
    <source>
        <dbReference type="Proteomes" id="UP000039865"/>
    </source>
</evidence>
<dbReference type="GO" id="GO:0005737">
    <property type="term" value="C:cytoplasm"/>
    <property type="evidence" value="ECO:0007669"/>
    <property type="project" value="TreeGrafter"/>
</dbReference>
<evidence type="ECO:0000256" key="11">
    <source>
        <dbReference type="ARBA" id="ARBA00048679"/>
    </source>
</evidence>
<reference evidence="15 16" key="1">
    <citation type="submission" date="2014-06" db="EMBL/GenBank/DDBJ databases">
        <authorList>
            <person name="Swart Estienne"/>
        </authorList>
    </citation>
    <scope>NUCLEOTIDE SEQUENCE [LARGE SCALE GENOMIC DNA]</scope>
    <source>
        <strain evidence="15 16">130c</strain>
    </source>
</reference>
<dbReference type="InterPro" id="IPR011009">
    <property type="entry name" value="Kinase-like_dom_sf"/>
</dbReference>
<evidence type="ECO:0000256" key="7">
    <source>
        <dbReference type="ARBA" id="ARBA00022777"/>
    </source>
</evidence>
<dbReference type="CDD" id="cd14002">
    <property type="entry name" value="STKc_STK36"/>
    <property type="match status" value="1"/>
</dbReference>
<evidence type="ECO:0000256" key="1">
    <source>
        <dbReference type="ARBA" id="ARBA00004245"/>
    </source>
</evidence>
<accession>A0A078AQ75</accession>
<evidence type="ECO:0000256" key="13">
    <source>
        <dbReference type="PROSITE-ProRule" id="PRU10141"/>
    </source>
</evidence>
<dbReference type="EC" id="2.7.11.1" evidence="2"/>
<proteinExistence type="predicted"/>
<dbReference type="PROSITE" id="PS50011">
    <property type="entry name" value="PROTEIN_KINASE_DOM"/>
    <property type="match status" value="1"/>
</dbReference>
<evidence type="ECO:0000256" key="12">
    <source>
        <dbReference type="ARBA" id="ARBA00075375"/>
    </source>
</evidence>
<evidence type="ECO:0000259" key="14">
    <source>
        <dbReference type="PROSITE" id="PS50011"/>
    </source>
</evidence>
<dbReference type="PANTHER" id="PTHR22983:SF6">
    <property type="entry name" value="SERINE_THREONINE-PROTEIN KINASE 36"/>
    <property type="match status" value="1"/>
</dbReference>
<keyword evidence="16" id="KW-1185">Reference proteome</keyword>
<dbReference type="InterPro" id="IPR000225">
    <property type="entry name" value="Armadillo"/>
</dbReference>
<dbReference type="GO" id="GO:0005524">
    <property type="term" value="F:ATP binding"/>
    <property type="evidence" value="ECO:0007669"/>
    <property type="project" value="UniProtKB-UniRule"/>
</dbReference>
<sequence>MDQYHVLHPIGEGSFGKVYKGRKKGSGQIVALKFITKRGKTEKELNNLRQEIEILKGLYHENIILLLDSFETSHEFCVVTEFAQGELFEILEDDRNLPEAEVRKIAQQLVHALYYLHSHRIIHRDMKPQNILISANGIVKLCDFGFARSMSTNTIVLTSIKGTPLYMAPELVQELPYNHTVDLWSLGVIIYELFVGTPPFYTNSIYTLIHLIVKDPVKFPDNMSPEFKSFLQGLLNKTPSERLSWPELLQHPFVRETDQEKKDRKLRTEFYNQWAASVHHSGGKQLKAEIFEIEELPNPGQADKAKGAGADKAFVNDKHLPNFDFDNYPTVAADDDGMNSPRIVDEQWQKFEKQSQDEMGATNLRHESQLLDRIIGVFQMTPQELKQKDKKSALQVGLKVLANILTKGTSEDQNQDITKSSSLPTLLIQMLKNLMKSDIKMPELLSDLVKNVALLGKSNFNKQIGIETIVMKVFIPLIPILIKDSSSPQLQISALKSLGIFASQASIIPIRMQNFYKDLIDQRLIADICQIVQSVGQVATPLQKVAVQVLSVIINPIYGDTYSFPWKRGPHDNLNEYLEALPSFDQVRQVAFQHLAEFDFLQKLVMVFNSEDENQHVVTKVAVLRIITQLLRLKKETSDTVADMIINHNQTMQYLNNSIFNSKDGLIQACSIQIYGLLQKFLMTIKKDPIVVLRLDHAKIVDLFEKNVGASGESLVAVTACGVLSDILSLENQASFIIQQKLSQVNSLSLLQQLLDVNKNKSDIKKIDGTNFGVPYVGYYDQPLSLLQKLLVKWQVDQKMNNAAKDKKNDLMSSINTINIGDTVMNFLLNLTSKTDLSPRGFIAMMNFIHDMVANDQKPFMQKMFKNCLKLKCSLMRDDQLLAVQEWPQFAGGGQAASSMITTQILRIFNIPFNNPIYDKDVDQISNDLAKADIIYLTLNSLKYVSKENISIAVTLISRLVFNAESSKVFAQQFVQGGGLANIAKYKLLAEDNSSALIVDTLSLISQLARISKDFYENIHQANIYNDLKALIYHKDASIRAKVCNLIGNLCRHTGFFYEKLLKHGLISAAIECCRDSDRNTRKFACFAVGNAGFHNDVLYEHLKPCVPLLVDLLKDPEEKTRANAAGALGNFVRNSNALCKDLIKHGALRQLLDVVGTDKGPSQSPRRIALFSIGNLCVYKECRVEFEKMGIRAIIDPYTQQATSNDPQVIKYAARIIQKLNMDQPQ</sequence>
<evidence type="ECO:0000256" key="6">
    <source>
        <dbReference type="ARBA" id="ARBA00022741"/>
    </source>
</evidence>
<comment type="subcellular location">
    <subcellularLocation>
        <location evidence="1">Cytoplasm</location>
        <location evidence="1">Cytoskeleton</location>
    </subcellularLocation>
</comment>
<dbReference type="PROSITE" id="PS00108">
    <property type="entry name" value="PROTEIN_KINASE_ST"/>
    <property type="match status" value="1"/>
</dbReference>
<dbReference type="Proteomes" id="UP000039865">
    <property type="component" value="Unassembled WGS sequence"/>
</dbReference>
<dbReference type="InterPro" id="IPR008271">
    <property type="entry name" value="Ser/Thr_kinase_AS"/>
</dbReference>
<evidence type="ECO:0000256" key="5">
    <source>
        <dbReference type="ARBA" id="ARBA00022679"/>
    </source>
</evidence>
<evidence type="ECO:0000256" key="8">
    <source>
        <dbReference type="ARBA" id="ARBA00022840"/>
    </source>
</evidence>
<dbReference type="FunFam" id="1.10.510.10:FF:000292">
    <property type="entry name" value="Serine/threonine-protein kinase 36"/>
    <property type="match status" value="1"/>
</dbReference>
<comment type="catalytic activity">
    <reaction evidence="10">
        <text>L-threonyl-[protein] + ATP = O-phospho-L-threonyl-[protein] + ADP + H(+)</text>
        <dbReference type="Rhea" id="RHEA:46608"/>
        <dbReference type="Rhea" id="RHEA-COMP:11060"/>
        <dbReference type="Rhea" id="RHEA-COMP:11605"/>
        <dbReference type="ChEBI" id="CHEBI:15378"/>
        <dbReference type="ChEBI" id="CHEBI:30013"/>
        <dbReference type="ChEBI" id="CHEBI:30616"/>
        <dbReference type="ChEBI" id="CHEBI:61977"/>
        <dbReference type="ChEBI" id="CHEBI:456216"/>
        <dbReference type="EC" id="2.7.11.1"/>
    </reaction>
</comment>
<dbReference type="InParanoid" id="A0A078AQ75"/>
<evidence type="ECO:0000256" key="4">
    <source>
        <dbReference type="ARBA" id="ARBA00022527"/>
    </source>
</evidence>
<protein>
    <recommendedName>
        <fullName evidence="2">non-specific serine/threonine protein kinase</fullName>
        <ecNumber evidence="2">2.7.11.1</ecNumber>
    </recommendedName>
    <alternativeName>
        <fullName evidence="12">Fused homolog</fullName>
    </alternativeName>
</protein>
<dbReference type="OMA" id="CNIIAMM"/>
<dbReference type="SMART" id="SM00220">
    <property type="entry name" value="S_TKc"/>
    <property type="match status" value="1"/>
</dbReference>
<dbReference type="SUPFAM" id="SSF56112">
    <property type="entry name" value="Protein kinase-like (PK-like)"/>
    <property type="match status" value="1"/>
</dbReference>
<dbReference type="Pfam" id="PF13513">
    <property type="entry name" value="HEAT_EZ"/>
    <property type="match status" value="1"/>
</dbReference>
<dbReference type="EMBL" id="CCKQ01011530">
    <property type="protein sequence ID" value="CDW83098.1"/>
    <property type="molecule type" value="Genomic_DNA"/>
</dbReference>
<feature type="binding site" evidence="13">
    <location>
        <position position="33"/>
    </location>
    <ligand>
        <name>ATP</name>
        <dbReference type="ChEBI" id="CHEBI:30616"/>
    </ligand>
</feature>
<evidence type="ECO:0000256" key="10">
    <source>
        <dbReference type="ARBA" id="ARBA00047899"/>
    </source>
</evidence>
<dbReference type="InterPro" id="IPR016024">
    <property type="entry name" value="ARM-type_fold"/>
</dbReference>
<dbReference type="Gene3D" id="1.25.10.10">
    <property type="entry name" value="Leucine-rich Repeat Variant"/>
    <property type="match status" value="2"/>
</dbReference>